<dbReference type="EMBL" id="AFWI01000001">
    <property type="protein sequence ID" value="EGU59197.1"/>
    <property type="molecule type" value="Genomic_DNA"/>
</dbReference>
<accession>F9SZL7</accession>
<dbReference type="Proteomes" id="UP000003836">
    <property type="component" value="Unassembled WGS sequence"/>
</dbReference>
<name>F9SZL7_9VIBR</name>
<reference evidence="2 5" key="3">
    <citation type="submission" date="2014-08" db="EMBL/GenBank/DDBJ databases">
        <title>First Complete Genome Sequence of the Shellfish Pathogen Vibrio tubiashii.</title>
        <authorList>
            <person name="Richards G.P."/>
            <person name="Needleman D.S."/>
            <person name="Watson M.A."/>
            <person name="Bono J.L."/>
        </authorList>
    </citation>
    <scope>NUCLEOTIDE SEQUENCE [LARGE SCALE GENOMIC DNA]</scope>
    <source>
        <strain evidence="2 5">ATCC 19109</strain>
    </source>
</reference>
<gene>
    <name evidence="2" type="ORF">IX91_02085</name>
    <name evidence="3" type="ORF">VITU9109_25750</name>
</gene>
<feature type="domain" description="RES" evidence="1">
    <location>
        <begin position="174"/>
        <end position="328"/>
    </location>
</feature>
<dbReference type="HOGENOM" id="CLU_042379_2_0_6"/>
<dbReference type="SMART" id="SM00953">
    <property type="entry name" value="RES"/>
    <property type="match status" value="1"/>
</dbReference>
<evidence type="ECO:0000313" key="2">
    <source>
        <dbReference type="EMBL" id="AIW13002.1"/>
    </source>
</evidence>
<reference evidence="3 4" key="2">
    <citation type="journal article" date="2012" name="Int. J. Syst. Evol. Microbiol.">
        <title>Vibrio caribbeanicus sp. nov., isolated from the marine sponge Scleritoderma cyanea.</title>
        <authorList>
            <person name="Hoffmann M."/>
            <person name="Monday S.R."/>
            <person name="Allard M.W."/>
            <person name="Strain E.A."/>
            <person name="Whittaker P."/>
            <person name="Naum M."/>
            <person name="McCarthy P.J."/>
            <person name="Lopez J.V."/>
            <person name="Fischer M."/>
            <person name="Brown E.W."/>
        </authorList>
    </citation>
    <scope>NUCLEOTIDE SEQUENCE [LARGE SCALE GENOMIC DNA]</scope>
    <source>
        <strain evidence="3 4">ATCC 19109</strain>
    </source>
</reference>
<protein>
    <submittedName>
        <fullName evidence="3">RES domain-containing protein</fullName>
    </submittedName>
</protein>
<reference evidence="3" key="1">
    <citation type="submission" date="2011-08" db="EMBL/GenBank/DDBJ databases">
        <authorList>
            <person name="Hoffman M."/>
            <person name="Strain E.A."/>
            <person name="Brown E."/>
            <person name="Allard M.W."/>
        </authorList>
    </citation>
    <scope>NUCLEOTIDE SEQUENCE</scope>
    <source>
        <strain evidence="3">ATCC 19109</strain>
    </source>
</reference>
<dbReference type="PATRIC" id="fig|1051646.9.peg.395"/>
<evidence type="ECO:0000259" key="1">
    <source>
        <dbReference type="SMART" id="SM00953"/>
    </source>
</evidence>
<dbReference type="KEGG" id="vtu:IX91_02085"/>
<evidence type="ECO:0000313" key="3">
    <source>
        <dbReference type="EMBL" id="EGU59197.1"/>
    </source>
</evidence>
<dbReference type="AlphaFoldDB" id="F9SZL7"/>
<evidence type="ECO:0000313" key="4">
    <source>
        <dbReference type="Proteomes" id="UP000003836"/>
    </source>
</evidence>
<dbReference type="Pfam" id="PF08808">
    <property type="entry name" value="RES"/>
    <property type="match status" value="1"/>
</dbReference>
<dbReference type="STRING" id="1051646.IX91_02085"/>
<dbReference type="Proteomes" id="UP000030071">
    <property type="component" value="Chromosome 1"/>
</dbReference>
<organism evidence="2 5">
    <name type="scientific">Vibrio tubiashii ATCC 19109</name>
    <dbReference type="NCBI Taxonomy" id="1051646"/>
    <lineage>
        <taxon>Bacteria</taxon>
        <taxon>Pseudomonadati</taxon>
        <taxon>Pseudomonadota</taxon>
        <taxon>Gammaproteobacteria</taxon>
        <taxon>Vibrionales</taxon>
        <taxon>Vibrionaceae</taxon>
        <taxon>Vibrio</taxon>
        <taxon>Vibrio oreintalis group</taxon>
    </lineage>
</organism>
<dbReference type="EMBL" id="CP009354">
    <property type="protein sequence ID" value="AIW13002.1"/>
    <property type="molecule type" value="Genomic_DNA"/>
</dbReference>
<keyword evidence="4" id="KW-1185">Reference proteome</keyword>
<sequence length="353" mass="40227">MPTCCINCFHDIEIKKIITSQNKLGRCSYCQSKQTPICEASSLSEQFEFLTYVLDEAEGGCAAHELINGAFAIFSEKVQDTKQLLHDIVEENFDGQTFQLKLSKDHYTEGWSQLCSELKHTNRFFLKNELYNKIFNHSSEGQLSKLFMILEQLEQEVNPDDVFYRARINDEPLTADVMGAPPAKLSTAGRANPKGISYIYLADNIDTCISEVRPYKGSDIYVSEFKTKENRRVIDLTNPRETFSIIPFSESEYDEILAIIELLESFSLQLSIPVKPHLSELEYIPTQFLCEYFKSLGSYDGIIFNSSFGKGRNFVFFDSKGFDVGDPDCFKLCDISFNFEKNIATQKIEGNTP</sequence>
<evidence type="ECO:0000313" key="5">
    <source>
        <dbReference type="Proteomes" id="UP000030071"/>
    </source>
</evidence>
<dbReference type="eggNOG" id="ENOG502Z9NV">
    <property type="taxonomic scope" value="Bacteria"/>
</dbReference>
<dbReference type="InterPro" id="IPR014914">
    <property type="entry name" value="RES_dom"/>
</dbReference>
<proteinExistence type="predicted"/>